<gene>
    <name evidence="3" type="ORF">K7432_008695</name>
</gene>
<dbReference type="Pfam" id="PF00134">
    <property type="entry name" value="Cyclin_N"/>
    <property type="match status" value="1"/>
</dbReference>
<proteinExistence type="inferred from homology"/>
<dbReference type="Proteomes" id="UP001479436">
    <property type="component" value="Unassembled WGS sequence"/>
</dbReference>
<dbReference type="Gene3D" id="1.10.472.10">
    <property type="entry name" value="Cyclin-like"/>
    <property type="match status" value="2"/>
</dbReference>
<dbReference type="CDD" id="cd20532">
    <property type="entry name" value="CYCLIN_CCNL_rpt1"/>
    <property type="match status" value="1"/>
</dbReference>
<organism evidence="3 4">
    <name type="scientific">Basidiobolus ranarum</name>
    <dbReference type="NCBI Taxonomy" id="34480"/>
    <lineage>
        <taxon>Eukaryota</taxon>
        <taxon>Fungi</taxon>
        <taxon>Fungi incertae sedis</taxon>
        <taxon>Zoopagomycota</taxon>
        <taxon>Entomophthoromycotina</taxon>
        <taxon>Basidiobolomycetes</taxon>
        <taxon>Basidiobolales</taxon>
        <taxon>Basidiobolaceae</taxon>
        <taxon>Basidiobolus</taxon>
    </lineage>
</organism>
<evidence type="ECO:0000313" key="3">
    <source>
        <dbReference type="EMBL" id="KAK9709945.1"/>
    </source>
</evidence>
<dbReference type="InterPro" id="IPR006671">
    <property type="entry name" value="Cyclin_N"/>
</dbReference>
<feature type="domain" description="Cyclin-like" evidence="2">
    <location>
        <begin position="156"/>
        <end position="240"/>
    </location>
</feature>
<protein>
    <recommendedName>
        <fullName evidence="2">Cyclin-like domain-containing protein</fullName>
    </recommendedName>
</protein>
<dbReference type="InterPro" id="IPR036915">
    <property type="entry name" value="Cyclin-like_sf"/>
</dbReference>
<keyword evidence="1" id="KW-0195">Cyclin</keyword>
<dbReference type="CDD" id="cd20533">
    <property type="entry name" value="CYCLIN_CCNL_rpt2"/>
    <property type="match status" value="1"/>
</dbReference>
<dbReference type="EMBL" id="JASJQH010007370">
    <property type="protein sequence ID" value="KAK9709945.1"/>
    <property type="molecule type" value="Genomic_DNA"/>
</dbReference>
<name>A0ABR2VYB8_9FUNG</name>
<evidence type="ECO:0000313" key="4">
    <source>
        <dbReference type="Proteomes" id="UP001479436"/>
    </source>
</evidence>
<comment type="similarity">
    <text evidence="1">Belongs to the cyclin family.</text>
</comment>
<reference evidence="3 4" key="1">
    <citation type="submission" date="2023-04" db="EMBL/GenBank/DDBJ databases">
        <title>Genome of Basidiobolus ranarum AG-B5.</title>
        <authorList>
            <person name="Stajich J.E."/>
            <person name="Carter-House D."/>
            <person name="Gryganskyi A."/>
        </authorList>
    </citation>
    <scope>NUCLEOTIDE SEQUENCE [LARGE SCALE GENOMIC DNA]</scope>
    <source>
        <strain evidence="3 4">AG-B5</strain>
    </source>
</reference>
<accession>A0ABR2VYB8</accession>
<feature type="domain" description="Cyclin-like" evidence="2">
    <location>
        <begin position="40"/>
        <end position="143"/>
    </location>
</feature>
<dbReference type="InterPro" id="IPR013763">
    <property type="entry name" value="Cyclin-like_dom"/>
</dbReference>
<sequence>MSKLSLKNAVVEYKYLFRPPSLADGIDEDLGRDLCQLACEFAQSAGILLKLPQVTMATAQVLIHRYYYRSSLKNTGVQDLAMGALFLASKVEESPRKIKDIINVFHYLINKFRGNDTKPMEPYSNDFYVMKKGLLQAEMQILTKLAFNVQVQLPYGLLINYIRSLDLTNHPSFPQVAWNYLNDSLRTNVYVCYQPPTIACAMIFLAARTCQIKLPLSPPWWEVFDASIEDMENISGHILNVYRKKLPSNLPLTSSELEEYVKNARRHRN</sequence>
<dbReference type="InterPro" id="IPR043198">
    <property type="entry name" value="Cyclin/Ssn8"/>
</dbReference>
<dbReference type="PANTHER" id="PTHR10026">
    <property type="entry name" value="CYCLIN"/>
    <property type="match status" value="1"/>
</dbReference>
<dbReference type="PIRSF" id="PIRSF036580">
    <property type="entry name" value="Cyclin_L"/>
    <property type="match status" value="1"/>
</dbReference>
<dbReference type="SMART" id="SM00385">
    <property type="entry name" value="CYCLIN"/>
    <property type="match status" value="2"/>
</dbReference>
<comment type="caution">
    <text evidence="3">The sequence shown here is derived from an EMBL/GenBank/DDBJ whole genome shotgun (WGS) entry which is preliminary data.</text>
</comment>
<keyword evidence="4" id="KW-1185">Reference proteome</keyword>
<evidence type="ECO:0000256" key="1">
    <source>
        <dbReference type="RuleBase" id="RU000383"/>
    </source>
</evidence>
<dbReference type="SUPFAM" id="SSF47954">
    <property type="entry name" value="Cyclin-like"/>
    <property type="match status" value="2"/>
</dbReference>
<evidence type="ECO:0000259" key="2">
    <source>
        <dbReference type="SMART" id="SM00385"/>
    </source>
</evidence>